<dbReference type="AlphaFoldDB" id="A0A1N6IRL1"/>
<keyword evidence="2" id="KW-0121">Carboxypeptidase</keyword>
<gene>
    <name evidence="2" type="ORF">SAMN05444409_2924</name>
</gene>
<dbReference type="Pfam" id="PF13620">
    <property type="entry name" value="CarboxypepD_reg"/>
    <property type="match status" value="1"/>
</dbReference>
<protein>
    <submittedName>
        <fullName evidence="2">Carboxypeptidase regulatory-like domain-containing protein</fullName>
    </submittedName>
</protein>
<proteinExistence type="predicted"/>
<dbReference type="Proteomes" id="UP000185207">
    <property type="component" value="Unassembled WGS sequence"/>
</dbReference>
<dbReference type="InterPro" id="IPR008969">
    <property type="entry name" value="CarboxyPept-like_regulatory"/>
</dbReference>
<dbReference type="SUPFAM" id="SSF49464">
    <property type="entry name" value="Carboxypeptidase regulatory domain-like"/>
    <property type="match status" value="1"/>
</dbReference>
<keyword evidence="3" id="KW-1185">Reference proteome</keyword>
<dbReference type="Gene3D" id="2.60.40.1120">
    <property type="entry name" value="Carboxypeptidase-like, regulatory domain"/>
    <property type="match status" value="1"/>
</dbReference>
<reference evidence="3" key="1">
    <citation type="submission" date="2016-11" db="EMBL/GenBank/DDBJ databases">
        <authorList>
            <person name="Varghese N."/>
            <person name="Submissions S."/>
        </authorList>
    </citation>
    <scope>NUCLEOTIDE SEQUENCE [LARGE SCALE GENOMIC DNA]</scope>
    <source>
        <strain evidence="3">DSM 27623</strain>
    </source>
</reference>
<evidence type="ECO:0000256" key="1">
    <source>
        <dbReference type="SAM" id="SignalP"/>
    </source>
</evidence>
<name>A0A1N6IRL1_9FLAO</name>
<evidence type="ECO:0000313" key="2">
    <source>
        <dbReference type="EMBL" id="SIO34651.1"/>
    </source>
</evidence>
<keyword evidence="2" id="KW-0378">Hydrolase</keyword>
<dbReference type="STRING" id="1416779.SAMN05444409_2924"/>
<accession>A0A1N6IRL1</accession>
<keyword evidence="2" id="KW-0645">Protease</keyword>
<organism evidence="2 3">
    <name type="scientific">Epilithonimonas zeae</name>
    <dbReference type="NCBI Taxonomy" id="1416779"/>
    <lineage>
        <taxon>Bacteria</taxon>
        <taxon>Pseudomonadati</taxon>
        <taxon>Bacteroidota</taxon>
        <taxon>Flavobacteriia</taxon>
        <taxon>Flavobacteriales</taxon>
        <taxon>Weeksellaceae</taxon>
        <taxon>Chryseobacterium group</taxon>
        <taxon>Epilithonimonas</taxon>
    </lineage>
</organism>
<keyword evidence="1" id="KW-0732">Signal</keyword>
<dbReference type="SUPFAM" id="SSF56935">
    <property type="entry name" value="Porins"/>
    <property type="match status" value="1"/>
</dbReference>
<dbReference type="GO" id="GO:0004180">
    <property type="term" value="F:carboxypeptidase activity"/>
    <property type="evidence" value="ECO:0007669"/>
    <property type="project" value="UniProtKB-KW"/>
</dbReference>
<feature type="signal peptide" evidence="1">
    <location>
        <begin position="1"/>
        <end position="25"/>
    </location>
</feature>
<dbReference type="EMBL" id="FSRK01000002">
    <property type="protein sequence ID" value="SIO34651.1"/>
    <property type="molecule type" value="Genomic_DNA"/>
</dbReference>
<feature type="chain" id="PRO_5013224040" evidence="1">
    <location>
        <begin position="26"/>
        <end position="909"/>
    </location>
</feature>
<sequence>MIQLLTMKKLLSVLFILSFSMIVLAQKTISGVITDADGKPLASASVTVEEPGKNAILAYGISNAKGEYKVSVNSSEGNLDLKIKAFNQKPITQTIKNEDQKLNFSMDSQATEIQEVRLKTKLITKKGDTISYDLKSFENKNDRTLADVLKKIPGIEVNKDGTVLYQGEAINKFYVNGKDLMEGGYGTINNSLPKDAVSKVEVLENHQPVSILRDKVPSEQAALNIKLKKSVTMTGRGEIGAGFSPLLWNVKLTPMFFGQKNQWVVNYKANNNGESVENEGNLLSFGSRWEGRRSQVSANRWLNVEQAQTPDLPEKRYLLNNVHFFSANLLTSPFKNKEWELKLNANYTNNAIERDSYSNEILVNGSNIERTIHNDFYTNKAKGEMIFTKNAKKGFFKNTTTWTGMWSDNQADAFNQISADENLNAPTFNFTNSLSTILPWKDKLFNVMSYVSIQNDKQTLSSRPGRYSSFVPDPLFSTPEQFIPNNFEALRQYISLKSINTTHSASVGLSYRKWTFTPEAGISVNFNSMKSNLNGINGNESTLYGLDYQNNINWNEVQPYTQVGVNYKSQNINLNLTLPVNFYGIDYNDNLRGTGQAINKTRFEPTMFGSYDFASFFKLWIFGSIANSFGNFGDLYAGNILTNPTFVQVKSSQLPETTSRNASSRLEYRNPLNNLFFNVSYRIGNNTNNLVTNQRISPNGTILSEILERDNTSTSNSQRAEIGKYFPSFKTNFSVNFTNSNSKNYSMISDVNEDFETINERFYSIKNEGQAFGLKFNNTYFSWLSVDYNLTMNWRKSTDNSSNLTNKNSDWNHNLATYIYPSDNHTFGFIWDDITTTLAMESYRNSFFDVSYQYTWVKKKIDFEFKWLNIGNKKVYETISVNTLTNSIRRNTYNIRPSQFMFTVKFNFK</sequence>
<evidence type="ECO:0000313" key="3">
    <source>
        <dbReference type="Proteomes" id="UP000185207"/>
    </source>
</evidence>